<accession>A0A2H3DR99</accession>
<dbReference type="AlphaFoldDB" id="A0A2H3DR99"/>
<name>A0A2H3DR99_ARMGA</name>
<evidence type="ECO:0000313" key="2">
    <source>
        <dbReference type="Proteomes" id="UP000217790"/>
    </source>
</evidence>
<protein>
    <submittedName>
        <fullName evidence="1">Uncharacterized protein</fullName>
    </submittedName>
</protein>
<feature type="non-terminal residue" evidence="1">
    <location>
        <position position="84"/>
    </location>
</feature>
<evidence type="ECO:0000313" key="1">
    <source>
        <dbReference type="EMBL" id="PBK90793.1"/>
    </source>
</evidence>
<reference evidence="2" key="1">
    <citation type="journal article" date="2017" name="Nat. Ecol. Evol.">
        <title>Genome expansion and lineage-specific genetic innovations in the forest pathogenic fungi Armillaria.</title>
        <authorList>
            <person name="Sipos G."/>
            <person name="Prasanna A.N."/>
            <person name="Walter M.C."/>
            <person name="O'Connor E."/>
            <person name="Balint B."/>
            <person name="Krizsan K."/>
            <person name="Kiss B."/>
            <person name="Hess J."/>
            <person name="Varga T."/>
            <person name="Slot J."/>
            <person name="Riley R."/>
            <person name="Boka B."/>
            <person name="Rigling D."/>
            <person name="Barry K."/>
            <person name="Lee J."/>
            <person name="Mihaltcheva S."/>
            <person name="LaButti K."/>
            <person name="Lipzen A."/>
            <person name="Waldron R."/>
            <person name="Moloney N.M."/>
            <person name="Sperisen C."/>
            <person name="Kredics L."/>
            <person name="Vagvoelgyi C."/>
            <person name="Patrignani A."/>
            <person name="Fitzpatrick D."/>
            <person name="Nagy I."/>
            <person name="Doyle S."/>
            <person name="Anderson J.B."/>
            <person name="Grigoriev I.V."/>
            <person name="Gueldener U."/>
            <person name="Muensterkoetter M."/>
            <person name="Nagy L.G."/>
        </authorList>
    </citation>
    <scope>NUCLEOTIDE SEQUENCE [LARGE SCALE GENOMIC DNA]</scope>
    <source>
        <strain evidence="2">Ar21-2</strain>
    </source>
</reference>
<organism evidence="1 2">
    <name type="scientific">Armillaria gallica</name>
    <name type="common">Bulbous honey fungus</name>
    <name type="synonym">Armillaria bulbosa</name>
    <dbReference type="NCBI Taxonomy" id="47427"/>
    <lineage>
        <taxon>Eukaryota</taxon>
        <taxon>Fungi</taxon>
        <taxon>Dikarya</taxon>
        <taxon>Basidiomycota</taxon>
        <taxon>Agaricomycotina</taxon>
        <taxon>Agaricomycetes</taxon>
        <taxon>Agaricomycetidae</taxon>
        <taxon>Agaricales</taxon>
        <taxon>Marasmiineae</taxon>
        <taxon>Physalacriaceae</taxon>
        <taxon>Armillaria</taxon>
    </lineage>
</organism>
<sequence>GAAPAYRALFFRHYLRVSATKHRVAITRLILSDHCLAVKLLRSSCLASREDCLCRFFLVTTNTPEHALLLCVGSDGVASTRSKF</sequence>
<dbReference type="InParanoid" id="A0A2H3DR99"/>
<gene>
    <name evidence="1" type="ORF">ARMGADRAFT_864710</name>
</gene>
<dbReference type="Proteomes" id="UP000217790">
    <property type="component" value="Unassembled WGS sequence"/>
</dbReference>
<proteinExistence type="predicted"/>
<dbReference type="EMBL" id="KZ293664">
    <property type="protein sequence ID" value="PBK90793.1"/>
    <property type="molecule type" value="Genomic_DNA"/>
</dbReference>
<dbReference type="OrthoDB" id="3262758at2759"/>
<keyword evidence="2" id="KW-1185">Reference proteome</keyword>
<feature type="non-terminal residue" evidence="1">
    <location>
        <position position="1"/>
    </location>
</feature>